<reference evidence="2" key="1">
    <citation type="submission" date="2020-03" db="EMBL/GenBank/DDBJ databases">
        <title>The deep terrestrial virosphere.</title>
        <authorList>
            <person name="Holmfeldt K."/>
            <person name="Nilsson E."/>
            <person name="Simone D."/>
            <person name="Lopez-Fernandez M."/>
            <person name="Wu X."/>
            <person name="de Brujin I."/>
            <person name="Lundin D."/>
            <person name="Andersson A."/>
            <person name="Bertilsson S."/>
            <person name="Dopson M."/>
        </authorList>
    </citation>
    <scope>NUCLEOTIDE SEQUENCE</scope>
    <source>
        <strain evidence="1">MM415A01989</strain>
        <strain evidence="2">MM415B02097</strain>
    </source>
</reference>
<evidence type="ECO:0000313" key="2">
    <source>
        <dbReference type="EMBL" id="QJA86332.1"/>
    </source>
</evidence>
<dbReference type="EMBL" id="MT142629">
    <property type="protein sequence ID" value="QJA86332.1"/>
    <property type="molecule type" value="Genomic_DNA"/>
</dbReference>
<proteinExistence type="predicted"/>
<protein>
    <submittedName>
        <fullName evidence="2">Uncharacterized protein</fullName>
    </submittedName>
</protein>
<evidence type="ECO:0000313" key="1">
    <source>
        <dbReference type="EMBL" id="QJA74511.1"/>
    </source>
</evidence>
<gene>
    <name evidence="1" type="ORF">MM415A01989_0017</name>
    <name evidence="2" type="ORF">MM415B02097_0006</name>
</gene>
<dbReference type="EMBL" id="MT142102">
    <property type="protein sequence ID" value="QJA74511.1"/>
    <property type="molecule type" value="Genomic_DNA"/>
</dbReference>
<accession>A0A6M3KXC4</accession>
<organism evidence="2">
    <name type="scientific">viral metagenome</name>
    <dbReference type="NCBI Taxonomy" id="1070528"/>
    <lineage>
        <taxon>unclassified sequences</taxon>
        <taxon>metagenomes</taxon>
        <taxon>organismal metagenomes</taxon>
    </lineage>
</organism>
<name>A0A6M3KXC4_9ZZZZ</name>
<sequence length="180" mass="20767">MTYNREEHLKALAELYPELKTETDKTEIERLLQRVARDASFILPDESQHCLSFNIFFDALPLRIESAKEELLNRLQEEKEAYLAIEGNELDHAALVGILEAVSDEDLHAATDSAVPVYTREIDEIWFLHVNELEEAYENSGIGDNPRENNGMTAIYCYIEEALQEYASEWRQSQLDKLES</sequence>
<dbReference type="AlphaFoldDB" id="A0A6M3KXC4"/>